<evidence type="ECO:0000256" key="1">
    <source>
        <dbReference type="SAM" id="SignalP"/>
    </source>
</evidence>
<proteinExistence type="predicted"/>
<reference evidence="3" key="1">
    <citation type="journal article" date="2019" name="Int. J. Syst. Evol. Microbiol.">
        <title>The Global Catalogue of Microorganisms (GCM) 10K type strain sequencing project: providing services to taxonomists for standard genome sequencing and annotation.</title>
        <authorList>
            <consortium name="The Broad Institute Genomics Platform"/>
            <consortium name="The Broad Institute Genome Sequencing Center for Infectious Disease"/>
            <person name="Wu L."/>
            <person name="Ma J."/>
        </authorList>
    </citation>
    <scope>NUCLEOTIDE SEQUENCE [LARGE SCALE GENOMIC DNA]</scope>
    <source>
        <strain evidence="3">JCM 16953</strain>
    </source>
</reference>
<accession>A0ABP7I2D4</accession>
<gene>
    <name evidence="2" type="ORF">GCM10022242_11060</name>
</gene>
<feature type="chain" id="PRO_5046257719" description="Secreted protein" evidence="1">
    <location>
        <begin position="29"/>
        <end position="186"/>
    </location>
</feature>
<protein>
    <recommendedName>
        <fullName evidence="4">Secreted protein</fullName>
    </recommendedName>
</protein>
<evidence type="ECO:0000313" key="3">
    <source>
        <dbReference type="Proteomes" id="UP001501821"/>
    </source>
</evidence>
<feature type="signal peptide" evidence="1">
    <location>
        <begin position="1"/>
        <end position="28"/>
    </location>
</feature>
<evidence type="ECO:0008006" key="4">
    <source>
        <dbReference type="Google" id="ProtNLM"/>
    </source>
</evidence>
<dbReference type="EMBL" id="BAABAH010000003">
    <property type="protein sequence ID" value="GAA3810223.1"/>
    <property type="molecule type" value="Genomic_DNA"/>
</dbReference>
<comment type="caution">
    <text evidence="2">The sequence shown here is derived from an EMBL/GenBank/DDBJ whole genome shotgun (WGS) entry which is preliminary data.</text>
</comment>
<name>A0ABP7I2D4_9ACTN</name>
<organism evidence="2 3">
    <name type="scientific">Nocardioides panacisoli</name>
    <dbReference type="NCBI Taxonomy" id="627624"/>
    <lineage>
        <taxon>Bacteria</taxon>
        <taxon>Bacillati</taxon>
        <taxon>Actinomycetota</taxon>
        <taxon>Actinomycetes</taxon>
        <taxon>Propionibacteriales</taxon>
        <taxon>Nocardioidaceae</taxon>
        <taxon>Nocardioides</taxon>
    </lineage>
</organism>
<keyword evidence="3" id="KW-1185">Reference proteome</keyword>
<sequence>MSVRIFRLCAVLVAVLLLAPLLAREAAAARTIERPRVDRVQIDKVVYPGHGVDVWRASGQLHRLSETSLGFRRAIRASLDRTWGWSDDDPDCAQAPVATVKEYRARVAFVENLGMFSGGPGDAPEKCARGGAWQFFVKRNGHWIFPYRLGGQDVPGCRMLRHSRIPRMNGATECVNGKGEIVPYRP</sequence>
<dbReference type="Proteomes" id="UP001501821">
    <property type="component" value="Unassembled WGS sequence"/>
</dbReference>
<keyword evidence="1" id="KW-0732">Signal</keyword>
<evidence type="ECO:0000313" key="2">
    <source>
        <dbReference type="EMBL" id="GAA3810223.1"/>
    </source>
</evidence>